<protein>
    <submittedName>
        <fullName evidence="1">Uncharacterized protein</fullName>
    </submittedName>
</protein>
<accession>A0A0A0LTR0</accession>
<dbReference type="Proteomes" id="UP000029981">
    <property type="component" value="Chromosome 1"/>
</dbReference>
<sequence length="129" mass="13909">MPCNTFAHAPSCLDSSISGAPPPAIKNLLFTKHLTTHRASCKLRSASSITSWLDPRTSTVAVRPISLMPVILTIFPSPIEASSTSSAYPNFSARKCSIFAIGRQLRVFVMNSMSSRSTSLITKILALAR</sequence>
<reference evidence="1 2" key="1">
    <citation type="journal article" date="2009" name="Nat. Genet.">
        <title>The genome of the cucumber, Cucumis sativus L.</title>
        <authorList>
            <person name="Huang S."/>
            <person name="Li R."/>
            <person name="Zhang Z."/>
            <person name="Li L."/>
            <person name="Gu X."/>
            <person name="Fan W."/>
            <person name="Lucas W.J."/>
            <person name="Wang X."/>
            <person name="Xie B."/>
            <person name="Ni P."/>
            <person name="Ren Y."/>
            <person name="Zhu H."/>
            <person name="Li J."/>
            <person name="Lin K."/>
            <person name="Jin W."/>
            <person name="Fei Z."/>
            <person name="Li G."/>
            <person name="Staub J."/>
            <person name="Kilian A."/>
            <person name="van der Vossen E.A."/>
            <person name="Wu Y."/>
            <person name="Guo J."/>
            <person name="He J."/>
            <person name="Jia Z."/>
            <person name="Ren Y."/>
            <person name="Tian G."/>
            <person name="Lu Y."/>
            <person name="Ruan J."/>
            <person name="Qian W."/>
            <person name="Wang M."/>
            <person name="Huang Q."/>
            <person name="Li B."/>
            <person name="Xuan Z."/>
            <person name="Cao J."/>
            <person name="Asan"/>
            <person name="Wu Z."/>
            <person name="Zhang J."/>
            <person name="Cai Q."/>
            <person name="Bai Y."/>
            <person name="Zhao B."/>
            <person name="Han Y."/>
            <person name="Li Y."/>
            <person name="Li X."/>
            <person name="Wang S."/>
            <person name="Shi Q."/>
            <person name="Liu S."/>
            <person name="Cho W.K."/>
            <person name="Kim J.Y."/>
            <person name="Xu Y."/>
            <person name="Heller-Uszynska K."/>
            <person name="Miao H."/>
            <person name="Cheng Z."/>
            <person name="Zhang S."/>
            <person name="Wu J."/>
            <person name="Yang Y."/>
            <person name="Kang H."/>
            <person name="Li M."/>
            <person name="Liang H."/>
            <person name="Ren X."/>
            <person name="Shi Z."/>
            <person name="Wen M."/>
            <person name="Jian M."/>
            <person name="Yang H."/>
            <person name="Zhang G."/>
            <person name="Yang Z."/>
            <person name="Chen R."/>
            <person name="Liu S."/>
            <person name="Li J."/>
            <person name="Ma L."/>
            <person name="Liu H."/>
            <person name="Zhou Y."/>
            <person name="Zhao J."/>
            <person name="Fang X."/>
            <person name="Li G."/>
            <person name="Fang L."/>
            <person name="Li Y."/>
            <person name="Liu D."/>
            <person name="Zheng H."/>
            <person name="Zhang Y."/>
            <person name="Qin N."/>
            <person name="Li Z."/>
            <person name="Yang G."/>
            <person name="Yang S."/>
            <person name="Bolund L."/>
            <person name="Kristiansen K."/>
            <person name="Zheng H."/>
            <person name="Li S."/>
            <person name="Zhang X."/>
            <person name="Yang H."/>
            <person name="Wang J."/>
            <person name="Sun R."/>
            <person name="Zhang B."/>
            <person name="Jiang S."/>
            <person name="Wang J."/>
            <person name="Du Y."/>
            <person name="Li S."/>
        </authorList>
    </citation>
    <scope>NUCLEOTIDE SEQUENCE [LARGE SCALE GENOMIC DNA]</scope>
    <source>
        <strain evidence="2">cv. 9930</strain>
    </source>
</reference>
<organism evidence="1 2">
    <name type="scientific">Cucumis sativus</name>
    <name type="common">Cucumber</name>
    <dbReference type="NCBI Taxonomy" id="3659"/>
    <lineage>
        <taxon>Eukaryota</taxon>
        <taxon>Viridiplantae</taxon>
        <taxon>Streptophyta</taxon>
        <taxon>Embryophyta</taxon>
        <taxon>Tracheophyta</taxon>
        <taxon>Spermatophyta</taxon>
        <taxon>Magnoliopsida</taxon>
        <taxon>eudicotyledons</taxon>
        <taxon>Gunneridae</taxon>
        <taxon>Pentapetalae</taxon>
        <taxon>rosids</taxon>
        <taxon>fabids</taxon>
        <taxon>Cucurbitales</taxon>
        <taxon>Cucurbitaceae</taxon>
        <taxon>Benincaseae</taxon>
        <taxon>Cucumis</taxon>
    </lineage>
</organism>
<keyword evidence="2" id="KW-1185">Reference proteome</keyword>
<gene>
    <name evidence="1" type="ORF">Csa_1G042655</name>
</gene>
<evidence type="ECO:0000313" key="1">
    <source>
        <dbReference type="EMBL" id="KGN64157.1"/>
    </source>
</evidence>
<reference evidence="1 2" key="4">
    <citation type="journal article" date="2011" name="BMC Genomics">
        <title>RNA-Seq improves annotation of protein-coding genes in the cucumber genome.</title>
        <authorList>
            <person name="Li Z."/>
            <person name="Zhang Z."/>
            <person name="Yan P."/>
            <person name="Huang S."/>
            <person name="Fei Z."/>
            <person name="Lin K."/>
        </authorList>
    </citation>
    <scope>NUCLEOTIDE SEQUENCE [LARGE SCALE GENOMIC DNA]</scope>
    <source>
        <strain evidence="2">cv. 9930</strain>
    </source>
</reference>
<dbReference type="AlphaFoldDB" id="A0A0A0LTR0"/>
<dbReference type="EMBL" id="CM002922">
    <property type="protein sequence ID" value="KGN64157.1"/>
    <property type="molecule type" value="Genomic_DNA"/>
</dbReference>
<evidence type="ECO:0000313" key="2">
    <source>
        <dbReference type="Proteomes" id="UP000029981"/>
    </source>
</evidence>
<reference evidence="1 2" key="3">
    <citation type="journal article" date="2010" name="BMC Genomics">
        <title>Transcriptome sequencing and comparative analysis of cucumber flowers with different sex types.</title>
        <authorList>
            <person name="Guo S."/>
            <person name="Zheng Y."/>
            <person name="Joung J.G."/>
            <person name="Liu S."/>
            <person name="Zhang Z."/>
            <person name="Crasta O.R."/>
            <person name="Sobral B.W."/>
            <person name="Xu Y."/>
            <person name="Huang S."/>
            <person name="Fei Z."/>
        </authorList>
    </citation>
    <scope>NUCLEOTIDE SEQUENCE [LARGE SCALE GENOMIC DNA]</scope>
    <source>
        <strain evidence="2">cv. 9930</strain>
    </source>
</reference>
<dbReference type="Gramene" id="KGN64157">
    <property type="protein sequence ID" value="KGN64157"/>
    <property type="gene ID" value="Csa_1G042655"/>
</dbReference>
<reference evidence="1 2" key="2">
    <citation type="journal article" date="2009" name="PLoS ONE">
        <title>An integrated genetic and cytogenetic map of the cucumber genome.</title>
        <authorList>
            <person name="Ren Y."/>
            <person name="Zhang Z."/>
            <person name="Liu J."/>
            <person name="Staub J.E."/>
            <person name="Han Y."/>
            <person name="Cheng Z."/>
            <person name="Li X."/>
            <person name="Lu J."/>
            <person name="Miao H."/>
            <person name="Kang H."/>
            <person name="Xie B."/>
            <person name="Gu X."/>
            <person name="Wang X."/>
            <person name="Du Y."/>
            <person name="Jin W."/>
            <person name="Huang S."/>
        </authorList>
    </citation>
    <scope>NUCLEOTIDE SEQUENCE [LARGE SCALE GENOMIC DNA]</scope>
    <source>
        <strain evidence="2">cv. 9930</strain>
    </source>
</reference>
<name>A0A0A0LTR0_CUCSA</name>
<proteinExistence type="predicted"/>